<keyword evidence="1" id="KW-0732">Signal</keyword>
<gene>
    <name evidence="2" type="ORF">K435DRAFT_800167</name>
</gene>
<dbReference type="OrthoDB" id="10421851at2759"/>
<feature type="signal peptide" evidence="1">
    <location>
        <begin position="1"/>
        <end position="18"/>
    </location>
</feature>
<name>A0A4S8LTF8_DENBC</name>
<organism evidence="2 3">
    <name type="scientific">Dendrothele bispora (strain CBS 962.96)</name>
    <dbReference type="NCBI Taxonomy" id="1314807"/>
    <lineage>
        <taxon>Eukaryota</taxon>
        <taxon>Fungi</taxon>
        <taxon>Dikarya</taxon>
        <taxon>Basidiomycota</taxon>
        <taxon>Agaricomycotina</taxon>
        <taxon>Agaricomycetes</taxon>
        <taxon>Agaricomycetidae</taxon>
        <taxon>Agaricales</taxon>
        <taxon>Agaricales incertae sedis</taxon>
        <taxon>Dendrothele</taxon>
    </lineage>
</organism>
<evidence type="ECO:0000256" key="1">
    <source>
        <dbReference type="SAM" id="SignalP"/>
    </source>
</evidence>
<sequence>MFAQLAVVPFALAALASAMPAARQTSTCKPGFVDGVYNVLLSENPTLGWEHNENSVGPADVELVRISNLTAPTATWFVWPNNGSSPDWTFSTAKFTRLDTCILAPANHETPAPMTTGPCIDLSTGFGVGESVFSLECDVCLDGFVGGKGCVLTMDWIGDVCPSTPPKNDYSDLVTLSQCGGYRNRANVKWDIQLAA</sequence>
<keyword evidence="3" id="KW-1185">Reference proteome</keyword>
<reference evidence="2 3" key="1">
    <citation type="journal article" date="2019" name="Nat. Ecol. Evol.">
        <title>Megaphylogeny resolves global patterns of mushroom evolution.</title>
        <authorList>
            <person name="Varga T."/>
            <person name="Krizsan K."/>
            <person name="Foldi C."/>
            <person name="Dima B."/>
            <person name="Sanchez-Garcia M."/>
            <person name="Sanchez-Ramirez S."/>
            <person name="Szollosi G.J."/>
            <person name="Szarkandi J.G."/>
            <person name="Papp V."/>
            <person name="Albert L."/>
            <person name="Andreopoulos W."/>
            <person name="Angelini C."/>
            <person name="Antonin V."/>
            <person name="Barry K.W."/>
            <person name="Bougher N.L."/>
            <person name="Buchanan P."/>
            <person name="Buyck B."/>
            <person name="Bense V."/>
            <person name="Catcheside P."/>
            <person name="Chovatia M."/>
            <person name="Cooper J."/>
            <person name="Damon W."/>
            <person name="Desjardin D."/>
            <person name="Finy P."/>
            <person name="Geml J."/>
            <person name="Haridas S."/>
            <person name="Hughes K."/>
            <person name="Justo A."/>
            <person name="Karasinski D."/>
            <person name="Kautmanova I."/>
            <person name="Kiss B."/>
            <person name="Kocsube S."/>
            <person name="Kotiranta H."/>
            <person name="LaButti K.M."/>
            <person name="Lechner B.E."/>
            <person name="Liimatainen K."/>
            <person name="Lipzen A."/>
            <person name="Lukacs Z."/>
            <person name="Mihaltcheva S."/>
            <person name="Morgado L.N."/>
            <person name="Niskanen T."/>
            <person name="Noordeloos M.E."/>
            <person name="Ohm R.A."/>
            <person name="Ortiz-Santana B."/>
            <person name="Ovrebo C."/>
            <person name="Racz N."/>
            <person name="Riley R."/>
            <person name="Savchenko A."/>
            <person name="Shiryaev A."/>
            <person name="Soop K."/>
            <person name="Spirin V."/>
            <person name="Szebenyi C."/>
            <person name="Tomsovsky M."/>
            <person name="Tulloss R.E."/>
            <person name="Uehling J."/>
            <person name="Grigoriev I.V."/>
            <person name="Vagvolgyi C."/>
            <person name="Papp T."/>
            <person name="Martin F.M."/>
            <person name="Miettinen O."/>
            <person name="Hibbett D.S."/>
            <person name="Nagy L.G."/>
        </authorList>
    </citation>
    <scope>NUCLEOTIDE SEQUENCE [LARGE SCALE GENOMIC DNA]</scope>
    <source>
        <strain evidence="2 3">CBS 962.96</strain>
    </source>
</reference>
<dbReference type="Proteomes" id="UP000297245">
    <property type="component" value="Unassembled WGS sequence"/>
</dbReference>
<protein>
    <submittedName>
        <fullName evidence="2">Uncharacterized protein</fullName>
    </submittedName>
</protein>
<proteinExistence type="predicted"/>
<evidence type="ECO:0000313" key="2">
    <source>
        <dbReference type="EMBL" id="THU92817.1"/>
    </source>
</evidence>
<dbReference type="AlphaFoldDB" id="A0A4S8LTF8"/>
<dbReference type="EMBL" id="ML179266">
    <property type="protein sequence ID" value="THU92817.1"/>
    <property type="molecule type" value="Genomic_DNA"/>
</dbReference>
<feature type="chain" id="PRO_5020975565" evidence="1">
    <location>
        <begin position="19"/>
        <end position="196"/>
    </location>
</feature>
<evidence type="ECO:0000313" key="3">
    <source>
        <dbReference type="Proteomes" id="UP000297245"/>
    </source>
</evidence>
<accession>A0A4S8LTF8</accession>